<name>A0ABX2IKX1_9RHOB</name>
<dbReference type="InterPro" id="IPR050126">
    <property type="entry name" value="Ap4A_hydrolase"/>
</dbReference>
<dbReference type="Proteomes" id="UP000777935">
    <property type="component" value="Unassembled WGS sequence"/>
</dbReference>
<dbReference type="EMBL" id="JABUFE010000001">
    <property type="protein sequence ID" value="NSX53521.1"/>
    <property type="molecule type" value="Genomic_DNA"/>
</dbReference>
<sequence>MIAPAHLPWRQPKPSQSARKRLALSEMPAATYVIGDIHGRFDLYRAVENWIVNDAKRIMGPALIVVLGDMVDRGLDSANLLDHLIDPPGPDLQRLCLMGNHEHMMLEFLVNPSPTSPWLTAGGWKTLRSYGIISKADISKDVIDEYIPQFHVEFLQNLPICLQVGPYFLSHAGADPEYNLKNQPEDALIWGTHGVKAHPDTIIVHGHTAVERARNYKDRIALDTRAYATNVLSAVRLMPDAKPLFIETARHSQGKIIGDPHAGH</sequence>
<dbReference type="Gene3D" id="3.60.21.10">
    <property type="match status" value="1"/>
</dbReference>
<feature type="domain" description="Calcineurin-like phosphoesterase" evidence="1">
    <location>
        <begin position="32"/>
        <end position="215"/>
    </location>
</feature>
<dbReference type="Pfam" id="PF00149">
    <property type="entry name" value="Metallophos"/>
    <property type="match status" value="1"/>
</dbReference>
<reference evidence="2 3" key="1">
    <citation type="submission" date="2020-06" db="EMBL/GenBank/DDBJ databases">
        <title>Sulfitobacter algicola sp. nov., isolated from green algae.</title>
        <authorList>
            <person name="Wang C."/>
        </authorList>
    </citation>
    <scope>NUCLEOTIDE SEQUENCE [LARGE SCALE GENOMIC DNA]</scope>
    <source>
        <strain evidence="2 3">1151</strain>
    </source>
</reference>
<dbReference type="InterPro" id="IPR004843">
    <property type="entry name" value="Calcineurin-like_PHP"/>
</dbReference>
<evidence type="ECO:0000259" key="1">
    <source>
        <dbReference type="Pfam" id="PF00149"/>
    </source>
</evidence>
<dbReference type="RefSeq" id="WP_174134627.1">
    <property type="nucleotide sequence ID" value="NZ_JABUFE010000001.1"/>
</dbReference>
<proteinExistence type="predicted"/>
<organism evidence="2 3">
    <name type="scientific">Parasulfitobacter algicola</name>
    <dbReference type="NCBI Taxonomy" id="2614809"/>
    <lineage>
        <taxon>Bacteria</taxon>
        <taxon>Pseudomonadati</taxon>
        <taxon>Pseudomonadota</taxon>
        <taxon>Alphaproteobacteria</taxon>
        <taxon>Rhodobacterales</taxon>
        <taxon>Roseobacteraceae</taxon>
        <taxon>Parasulfitobacter</taxon>
    </lineage>
</organism>
<evidence type="ECO:0000313" key="3">
    <source>
        <dbReference type="Proteomes" id="UP000777935"/>
    </source>
</evidence>
<comment type="caution">
    <text evidence="2">The sequence shown here is derived from an EMBL/GenBank/DDBJ whole genome shotgun (WGS) entry which is preliminary data.</text>
</comment>
<gene>
    <name evidence="2" type="ORF">HRQ87_01785</name>
</gene>
<protein>
    <submittedName>
        <fullName evidence="2">Metallophosphoesterase</fullName>
    </submittedName>
</protein>
<dbReference type="PANTHER" id="PTHR42850">
    <property type="entry name" value="METALLOPHOSPHOESTERASE"/>
    <property type="match status" value="1"/>
</dbReference>
<dbReference type="SUPFAM" id="SSF56300">
    <property type="entry name" value="Metallo-dependent phosphatases"/>
    <property type="match status" value="1"/>
</dbReference>
<accession>A0ABX2IKX1</accession>
<dbReference type="InterPro" id="IPR029052">
    <property type="entry name" value="Metallo-depent_PP-like"/>
</dbReference>
<evidence type="ECO:0000313" key="2">
    <source>
        <dbReference type="EMBL" id="NSX53521.1"/>
    </source>
</evidence>
<dbReference type="PANTHER" id="PTHR42850:SF4">
    <property type="entry name" value="ZINC-DEPENDENT ENDOPOLYPHOSPHATASE"/>
    <property type="match status" value="1"/>
</dbReference>
<keyword evidence="3" id="KW-1185">Reference proteome</keyword>